<protein>
    <submittedName>
        <fullName evidence="1">Pilus assembly protein TadG-related protein</fullName>
    </submittedName>
</protein>
<dbReference type="SUPFAM" id="SSF53300">
    <property type="entry name" value="vWA-like"/>
    <property type="match status" value="1"/>
</dbReference>
<dbReference type="Proteomes" id="UP001217500">
    <property type="component" value="Chromosome"/>
</dbReference>
<gene>
    <name evidence="1" type="ORF">PH603_04715</name>
</gene>
<keyword evidence="2" id="KW-1185">Reference proteome</keyword>
<reference evidence="1" key="1">
    <citation type="submission" date="2023-01" db="EMBL/GenBank/DDBJ databases">
        <title>The genome sequence of Kordiimonadaceae bacterium 6D33.</title>
        <authorList>
            <person name="Liu Y."/>
        </authorList>
    </citation>
    <scope>NUCLEOTIDE SEQUENCE</scope>
    <source>
        <strain evidence="1">6D33</strain>
    </source>
</reference>
<name>A0AAE9XRL4_9PROT</name>
<dbReference type="RefSeq" id="WP_289504818.1">
    <property type="nucleotide sequence ID" value="NZ_CP116805.1"/>
</dbReference>
<dbReference type="InterPro" id="IPR036465">
    <property type="entry name" value="vWFA_dom_sf"/>
</dbReference>
<evidence type="ECO:0000313" key="1">
    <source>
        <dbReference type="EMBL" id="WCL55061.1"/>
    </source>
</evidence>
<evidence type="ECO:0000313" key="2">
    <source>
        <dbReference type="Proteomes" id="UP001217500"/>
    </source>
</evidence>
<accession>A0AAE9XRL4</accession>
<dbReference type="AlphaFoldDB" id="A0AAE9XRL4"/>
<dbReference type="Gene3D" id="3.40.50.410">
    <property type="entry name" value="von Willebrand factor, type A domain"/>
    <property type="match status" value="2"/>
</dbReference>
<proteinExistence type="predicted"/>
<dbReference type="EMBL" id="CP116805">
    <property type="protein sequence ID" value="WCL55061.1"/>
    <property type="molecule type" value="Genomic_DNA"/>
</dbReference>
<organism evidence="1 2">
    <name type="scientific">Gimibacter soli</name>
    <dbReference type="NCBI Taxonomy" id="3024400"/>
    <lineage>
        <taxon>Bacteria</taxon>
        <taxon>Pseudomonadati</taxon>
        <taxon>Pseudomonadota</taxon>
        <taxon>Alphaproteobacteria</taxon>
        <taxon>Kordiimonadales</taxon>
        <taxon>Temperatibacteraceae</taxon>
        <taxon>Gimibacter</taxon>
    </lineage>
</organism>
<dbReference type="KEGG" id="gso:PH603_04715"/>
<sequence length="468" mass="50765">MMPIIASGIITCIGAAGLAIDATRMFYVHDVLQKSLDSAGLAAGHAMYEDQMESDANDFFYANMSAAGGVAIDPDFDIDISPNNKVITVTGTAKVATTFMRLFGYDKINVNASTEITRETRGMELVLVMDNTGSMRGTAITAMKNAAADLVETVYGDNDTNPNLWVGLVPYTAMVNIGSQHSDWLTWDSRNDIANGKYSPSSWKGCVMAREGDGDETDETPDDAPFTSMYWANSTDNMWNPSSGKYFLNEGNNAQNDGRGPNLGCGPAITPLVASKATVLAAIDEMLPWHRGGTASNLGLVWGWRVISPGWRGLWGGDSPANLPLAYNTPFMNKVVVLLTDGANQFYDWNYRYYMDGSKLRTTTSGTAGPDGSDYTAYGRLNDMGVYSLPDGQTILDTKLANTCADMKAEGIILYTITFGSSPNSQTKSLYRTCASNTSFYYHAPNDEELAEVFDTIGKQLSNLRLSQ</sequence>